<dbReference type="Proteomes" id="UP001501523">
    <property type="component" value="Unassembled WGS sequence"/>
</dbReference>
<dbReference type="CDD" id="cd00383">
    <property type="entry name" value="trans_reg_C"/>
    <property type="match status" value="1"/>
</dbReference>
<dbReference type="PANTHER" id="PTHR47691">
    <property type="entry name" value="REGULATOR-RELATED"/>
    <property type="match status" value="1"/>
</dbReference>
<dbReference type="Gene3D" id="1.10.10.10">
    <property type="entry name" value="Winged helix-like DNA-binding domain superfamily/Winged helix DNA-binding domain"/>
    <property type="match status" value="1"/>
</dbReference>
<accession>A0ABN1IBQ9</accession>
<dbReference type="SMART" id="SM00862">
    <property type="entry name" value="Trans_reg_C"/>
    <property type="match status" value="1"/>
</dbReference>
<keyword evidence="1 2" id="KW-0238">DNA-binding</keyword>
<dbReference type="InterPro" id="IPR011990">
    <property type="entry name" value="TPR-like_helical_dom_sf"/>
</dbReference>
<dbReference type="Pfam" id="PF00486">
    <property type="entry name" value="Trans_reg_C"/>
    <property type="match status" value="1"/>
</dbReference>
<dbReference type="InterPro" id="IPR001867">
    <property type="entry name" value="OmpR/PhoB-type_DNA-bd"/>
</dbReference>
<dbReference type="SUPFAM" id="SSF48452">
    <property type="entry name" value="TPR-like"/>
    <property type="match status" value="2"/>
</dbReference>
<evidence type="ECO:0000256" key="2">
    <source>
        <dbReference type="PROSITE-ProRule" id="PRU01091"/>
    </source>
</evidence>
<feature type="domain" description="OmpR/PhoB-type" evidence="4">
    <location>
        <begin position="3"/>
        <end position="101"/>
    </location>
</feature>
<feature type="DNA-binding region" description="OmpR/PhoB-type" evidence="2">
    <location>
        <begin position="3"/>
        <end position="101"/>
    </location>
</feature>
<evidence type="ECO:0000259" key="4">
    <source>
        <dbReference type="PROSITE" id="PS51755"/>
    </source>
</evidence>
<evidence type="ECO:0000256" key="1">
    <source>
        <dbReference type="ARBA" id="ARBA00023125"/>
    </source>
</evidence>
<sequence>MNSEQYQFLGCSADTAARELRRDGKVVELSPKVFDCLIYLIENRERAVSRDELIAAVWGRANVSDTQLGQTVLKARRAIGDTSQEQPAIRTVRRFGYRWIAETSIETAHSPATAPVHKPALVPEVAAPAPPIPAATDDEMRLSEPPSPPPRRSSVARTGGVVAVTLAALAMTLAAIHAWRGDKPDRPGSPSQERTPEQAAVAERGASIPSQDGTVAVMPVSHSAGDDWFWLRLGLMDQIGRRLHLAGFAVVPSSNVVALTRALPQTATIPDTSVRAATGARYVVLPQAIRTATGWRVQLDVHEGDRSTRLVEGVGADVVVAADSATDRLLLALGKSPPHEQGSAMPTTDQLLQRADALLGSDFAGAKRVMDAVPPAQRELPAVRLVLARIEWRTGAFDLARTHLGALLREVPAERDPALRARALYALASIDVQEDRSADAEPLFSEALTLRLRDNQPAELGEIYTGLAGAFMNLGRYAQASDALARARVQLDLAGDTLALARVDANEGALDVVRGRPAEGLPLLQRAAECFRLFGAVTGRLLTVAAEVKAQLALLDPAGALVTADAIDAQFDQRDNAHIRATLGVQRARALAANGRIAEAIHLLDKLKTDVAQGKHAGLPGDIASTRAQLALAAGDAVTAEKEARIAVAALQTVDEQHERARAWRVLTRALQAGGHVDEATSQVREFSQWATTMQPASPPVLYAALAGAEHARDLHRTDEADKAYGAALEAAEHWDVPDDLAEVVESFGNALIKDGRLDLANQVIARIARWTDRDFACALLQARLYNAVGQRTGAENALARARSLAGERALPALLIDRPANVSRD</sequence>
<protein>
    <recommendedName>
        <fullName evidence="4">OmpR/PhoB-type domain-containing protein</fullName>
    </recommendedName>
</protein>
<dbReference type="PROSITE" id="PS51755">
    <property type="entry name" value="OMPR_PHOB"/>
    <property type="match status" value="1"/>
</dbReference>
<dbReference type="InterPro" id="IPR036388">
    <property type="entry name" value="WH-like_DNA-bd_sf"/>
</dbReference>
<evidence type="ECO:0000313" key="5">
    <source>
        <dbReference type="EMBL" id="GAA0704813.1"/>
    </source>
</evidence>
<name>A0ABN1IBQ9_9GAMM</name>
<dbReference type="SUPFAM" id="SSF46894">
    <property type="entry name" value="C-terminal effector domain of the bipartite response regulators"/>
    <property type="match status" value="1"/>
</dbReference>
<dbReference type="EMBL" id="BAAAEU010000001">
    <property type="protein sequence ID" value="GAA0704813.1"/>
    <property type="molecule type" value="Genomic_DNA"/>
</dbReference>
<dbReference type="InterPro" id="IPR016032">
    <property type="entry name" value="Sig_transdc_resp-reg_C-effctor"/>
</dbReference>
<organism evidence="5 6">
    <name type="scientific">Dokdonella soli</name>
    <dbReference type="NCBI Taxonomy" id="529810"/>
    <lineage>
        <taxon>Bacteria</taxon>
        <taxon>Pseudomonadati</taxon>
        <taxon>Pseudomonadota</taxon>
        <taxon>Gammaproteobacteria</taxon>
        <taxon>Lysobacterales</taxon>
        <taxon>Rhodanobacteraceae</taxon>
        <taxon>Dokdonella</taxon>
    </lineage>
</organism>
<proteinExistence type="predicted"/>
<gene>
    <name evidence="5" type="ORF">GCM10009105_01870</name>
</gene>
<evidence type="ECO:0000256" key="3">
    <source>
        <dbReference type="SAM" id="MobiDB-lite"/>
    </source>
</evidence>
<evidence type="ECO:0000313" key="6">
    <source>
        <dbReference type="Proteomes" id="UP001501523"/>
    </source>
</evidence>
<reference evidence="5 6" key="1">
    <citation type="journal article" date="2019" name="Int. J. Syst. Evol. Microbiol.">
        <title>The Global Catalogue of Microorganisms (GCM) 10K type strain sequencing project: providing services to taxonomists for standard genome sequencing and annotation.</title>
        <authorList>
            <consortium name="The Broad Institute Genomics Platform"/>
            <consortium name="The Broad Institute Genome Sequencing Center for Infectious Disease"/>
            <person name="Wu L."/>
            <person name="Ma J."/>
        </authorList>
    </citation>
    <scope>NUCLEOTIDE SEQUENCE [LARGE SCALE GENOMIC DNA]</scope>
    <source>
        <strain evidence="5 6">JCM 15421</strain>
    </source>
</reference>
<keyword evidence="6" id="KW-1185">Reference proteome</keyword>
<feature type="region of interest" description="Disordered" evidence="3">
    <location>
        <begin position="180"/>
        <end position="212"/>
    </location>
</feature>
<comment type="caution">
    <text evidence="5">The sequence shown here is derived from an EMBL/GenBank/DDBJ whole genome shotgun (WGS) entry which is preliminary data.</text>
</comment>
<dbReference type="PANTHER" id="PTHR47691:SF3">
    <property type="entry name" value="HTH-TYPE TRANSCRIPTIONAL REGULATOR RV0890C-RELATED"/>
    <property type="match status" value="1"/>
</dbReference>
<feature type="region of interest" description="Disordered" evidence="3">
    <location>
        <begin position="127"/>
        <end position="157"/>
    </location>
</feature>
<dbReference type="RefSeq" id="WP_343786212.1">
    <property type="nucleotide sequence ID" value="NZ_BAAAEU010000001.1"/>
</dbReference>
<dbReference type="Gene3D" id="1.25.40.10">
    <property type="entry name" value="Tetratricopeptide repeat domain"/>
    <property type="match status" value="2"/>
</dbReference>